<organism evidence="3 4">
    <name type="scientific">Zygotorulaspora mrakii</name>
    <name type="common">Zygosaccharomyces mrakii</name>
    <dbReference type="NCBI Taxonomy" id="42260"/>
    <lineage>
        <taxon>Eukaryota</taxon>
        <taxon>Fungi</taxon>
        <taxon>Dikarya</taxon>
        <taxon>Ascomycota</taxon>
        <taxon>Saccharomycotina</taxon>
        <taxon>Saccharomycetes</taxon>
        <taxon>Saccharomycetales</taxon>
        <taxon>Saccharomycetaceae</taxon>
        <taxon>Zygotorulaspora</taxon>
    </lineage>
</organism>
<evidence type="ECO:0000313" key="4">
    <source>
        <dbReference type="Proteomes" id="UP000509704"/>
    </source>
</evidence>
<evidence type="ECO:0000256" key="2">
    <source>
        <dbReference type="SAM" id="SignalP"/>
    </source>
</evidence>
<gene>
    <name evidence="3" type="ORF">HG535_0G00600</name>
</gene>
<dbReference type="GO" id="GO:0005789">
    <property type="term" value="C:endoplasmic reticulum membrane"/>
    <property type="evidence" value="ECO:0007669"/>
    <property type="project" value="TreeGrafter"/>
</dbReference>
<dbReference type="RefSeq" id="XP_037145901.1">
    <property type="nucleotide sequence ID" value="XM_037290006.1"/>
</dbReference>
<feature type="transmembrane region" description="Helical" evidence="1">
    <location>
        <begin position="165"/>
        <end position="182"/>
    </location>
</feature>
<keyword evidence="1" id="KW-0472">Membrane</keyword>
<sequence length="194" mass="21519">MRLPLVALTLNLLIGAVLGNTETKLLRTQSKAYPQCASGESPYRISLKGTNYAKKTFQVQPNKLKNSEFKPTVIDIDDIQCGESYLVKISWSALYPVSIEHEVITVVSNGKHESIDSGHYNADTCFRYFIEVAVSNDSYPLLSASAEVPINVTVVNTKFNIPVDLLGTLIYIIALMVGIVLLDKKFNLYRMLAT</sequence>
<accession>A0A7H9B750</accession>
<dbReference type="PANTHER" id="PTHR28022:SF1">
    <property type="entry name" value="GPI MANNOSYLTRANSFERASE 2 SUBUNIT PGA1"/>
    <property type="match status" value="1"/>
</dbReference>
<feature type="signal peptide" evidence="2">
    <location>
        <begin position="1"/>
        <end position="19"/>
    </location>
</feature>
<keyword evidence="4" id="KW-1185">Reference proteome</keyword>
<dbReference type="KEGG" id="zmk:HG535_0G00600"/>
<keyword evidence="2" id="KW-0732">Signal</keyword>
<name>A0A7H9B750_ZYGMR</name>
<dbReference type="PANTHER" id="PTHR28022">
    <property type="entry name" value="GPI MANNOSYLTRANSFERASE 2 SUBUNIT PGA1"/>
    <property type="match status" value="1"/>
</dbReference>
<dbReference type="Pfam" id="PF10333">
    <property type="entry name" value="Pga1"/>
    <property type="match status" value="1"/>
</dbReference>
<dbReference type="Proteomes" id="UP000509704">
    <property type="component" value="Chromosome 7"/>
</dbReference>
<reference evidence="3 4" key="1">
    <citation type="submission" date="2020-07" db="EMBL/GenBank/DDBJ databases">
        <title>The yeast mating-type switching endonuclease HO is a domesticated member of an unorthodox homing genetic element family.</title>
        <authorList>
            <person name="Coughlan A.Y."/>
            <person name="Lombardi L."/>
            <person name="Braun-Galleani S."/>
            <person name="Martos A.R."/>
            <person name="Galeote V."/>
            <person name="Bigey F."/>
            <person name="Dequin S."/>
            <person name="Byrne K.P."/>
            <person name="Wolfe K.H."/>
        </authorList>
    </citation>
    <scope>NUCLEOTIDE SEQUENCE [LARGE SCALE GENOMIC DNA]</scope>
    <source>
        <strain evidence="3 4">NRRL Y-6702</strain>
    </source>
</reference>
<dbReference type="GO" id="GO:0031501">
    <property type="term" value="C:mannosyltransferase complex"/>
    <property type="evidence" value="ECO:0007669"/>
    <property type="project" value="TreeGrafter"/>
</dbReference>
<evidence type="ECO:0000313" key="3">
    <source>
        <dbReference type="EMBL" id="QLG74176.1"/>
    </source>
</evidence>
<dbReference type="AlphaFoldDB" id="A0A7H9B750"/>
<dbReference type="OrthoDB" id="4036106at2759"/>
<keyword evidence="1" id="KW-1133">Transmembrane helix</keyword>
<feature type="chain" id="PRO_5028896926" evidence="2">
    <location>
        <begin position="20"/>
        <end position="194"/>
    </location>
</feature>
<proteinExistence type="predicted"/>
<protein>
    <submittedName>
        <fullName evidence="3">Uncharacterized protein</fullName>
    </submittedName>
</protein>
<dbReference type="GeneID" id="59237959"/>
<evidence type="ECO:0000256" key="1">
    <source>
        <dbReference type="SAM" id="Phobius"/>
    </source>
</evidence>
<dbReference type="GO" id="GO:0000030">
    <property type="term" value="F:mannosyltransferase activity"/>
    <property type="evidence" value="ECO:0007669"/>
    <property type="project" value="TreeGrafter"/>
</dbReference>
<dbReference type="GO" id="GO:0006506">
    <property type="term" value="P:GPI anchor biosynthetic process"/>
    <property type="evidence" value="ECO:0007669"/>
    <property type="project" value="TreeGrafter"/>
</dbReference>
<keyword evidence="1" id="KW-0812">Transmembrane</keyword>
<dbReference type="InterPro" id="IPR019433">
    <property type="entry name" value="GPI_ManTrfase_II_coact_Pga1"/>
</dbReference>
<dbReference type="EMBL" id="CP058610">
    <property type="protein sequence ID" value="QLG74176.1"/>
    <property type="molecule type" value="Genomic_DNA"/>
</dbReference>